<evidence type="ECO:0000256" key="1">
    <source>
        <dbReference type="ARBA" id="ARBA00004370"/>
    </source>
</evidence>
<name>A0AAW4L0H4_9BACT</name>
<organism evidence="9 10">
    <name type="scientific">Geoanaerobacter pelophilus</name>
    <dbReference type="NCBI Taxonomy" id="60036"/>
    <lineage>
        <taxon>Bacteria</taxon>
        <taxon>Pseudomonadati</taxon>
        <taxon>Thermodesulfobacteriota</taxon>
        <taxon>Desulfuromonadia</taxon>
        <taxon>Geobacterales</taxon>
        <taxon>Geobacteraceae</taxon>
        <taxon>Geoanaerobacter</taxon>
    </lineage>
</organism>
<dbReference type="AlphaFoldDB" id="A0AAW4L0H4"/>
<comment type="similarity">
    <text evidence="3">Belongs to the methyl-accepting chemotaxis (MCP) protein family.</text>
</comment>
<dbReference type="EMBL" id="JAHCVJ010000003">
    <property type="protein sequence ID" value="MBT0664441.1"/>
    <property type="molecule type" value="Genomic_DNA"/>
</dbReference>
<dbReference type="PROSITE" id="PS50885">
    <property type="entry name" value="HAMP"/>
    <property type="match status" value="1"/>
</dbReference>
<feature type="domain" description="Methyl-accepting transducer" evidence="7">
    <location>
        <begin position="271"/>
        <end position="507"/>
    </location>
</feature>
<feature type="transmembrane region" description="Helical" evidence="6">
    <location>
        <begin position="189"/>
        <end position="213"/>
    </location>
</feature>
<feature type="coiled-coil region" evidence="5">
    <location>
        <begin position="80"/>
        <end position="107"/>
    </location>
</feature>
<dbReference type="FunFam" id="1.10.287.950:FF:000001">
    <property type="entry name" value="Methyl-accepting chemotaxis sensory transducer"/>
    <property type="match status" value="1"/>
</dbReference>
<dbReference type="PROSITE" id="PS50111">
    <property type="entry name" value="CHEMOTAXIS_TRANSDUC_2"/>
    <property type="match status" value="1"/>
</dbReference>
<comment type="caution">
    <text evidence="9">The sequence shown here is derived from an EMBL/GenBank/DDBJ whole genome shotgun (WGS) entry which is preliminary data.</text>
</comment>
<evidence type="ECO:0000256" key="4">
    <source>
        <dbReference type="PROSITE-ProRule" id="PRU00284"/>
    </source>
</evidence>
<feature type="transmembrane region" description="Helical" evidence="6">
    <location>
        <begin position="15"/>
        <end position="34"/>
    </location>
</feature>
<dbReference type="GO" id="GO:0016020">
    <property type="term" value="C:membrane"/>
    <property type="evidence" value="ECO:0007669"/>
    <property type="project" value="UniProtKB-SubCell"/>
</dbReference>
<feature type="domain" description="HAMP" evidence="8">
    <location>
        <begin position="214"/>
        <end position="266"/>
    </location>
</feature>
<evidence type="ECO:0000256" key="6">
    <source>
        <dbReference type="SAM" id="Phobius"/>
    </source>
</evidence>
<sequence length="544" mass="57921">MNAITSSLKISAKMILGFSIVAVIAGIIGVAGVYKIRQVRMIGTEMYLKSTVPMGTLVQLGMNSQKARVNMRGMMLDTDRDRMEANADGVKKRYEDVEKNVAEFEKSITGEVGRKELDKVKALLAEYKPIWEEVLKLQLADKKDDALEIMRSKGLNIEKQIEEAIRVLIDIKVAEAKGRDDLNSKIAQAALFETVLFSLIGVLLAIGLGIIFARMITRPIKEVVGLAETIADGDLTQHATNDSGDETGQLARAMNSMSEQLNNLLMTVSNNSSRVNEAAGKLTSTSREIASGADEASSQAGTIATAAEEMAATSMDIARNCAHVAEGARSTSCAAEDGASVVHETVAGMIRIAERVRESAATIEALGKRSDEIGAIIGTIEDIAEQTNLLALNAAIEAARAGEQGRGFAVVADEVRALAERTTKATKEIGAMIKAIQSDTRAAVASMESGVNEVESGLEGAERSGSALQGIIQQINELTGQVNQIATAAEEQTATTNDISNNIQQMTQVIHSTAEGAGMSSAAADELSSLADELHRLVGRFRLR</sequence>
<dbReference type="GO" id="GO:0007165">
    <property type="term" value="P:signal transduction"/>
    <property type="evidence" value="ECO:0007669"/>
    <property type="project" value="UniProtKB-KW"/>
</dbReference>
<gene>
    <name evidence="9" type="ORF">KI809_09020</name>
</gene>
<dbReference type="Pfam" id="PF00672">
    <property type="entry name" value="HAMP"/>
    <property type="match status" value="1"/>
</dbReference>
<keyword evidence="2 4" id="KW-0807">Transducer</keyword>
<evidence type="ECO:0000313" key="9">
    <source>
        <dbReference type="EMBL" id="MBT0664441.1"/>
    </source>
</evidence>
<dbReference type="InterPro" id="IPR003660">
    <property type="entry name" value="HAMP_dom"/>
</dbReference>
<dbReference type="InterPro" id="IPR004090">
    <property type="entry name" value="Chemotax_Me-accpt_rcpt"/>
</dbReference>
<dbReference type="Proteomes" id="UP000811899">
    <property type="component" value="Unassembled WGS sequence"/>
</dbReference>
<dbReference type="PANTHER" id="PTHR32089">
    <property type="entry name" value="METHYL-ACCEPTING CHEMOTAXIS PROTEIN MCPB"/>
    <property type="match status" value="1"/>
</dbReference>
<protein>
    <submittedName>
        <fullName evidence="9">Methyl-accepting chemotaxis protein</fullName>
    </submittedName>
</protein>
<dbReference type="RefSeq" id="WP_214171216.1">
    <property type="nucleotide sequence ID" value="NZ_JAHCVJ010000003.1"/>
</dbReference>
<dbReference type="GO" id="GO:0004888">
    <property type="term" value="F:transmembrane signaling receptor activity"/>
    <property type="evidence" value="ECO:0007669"/>
    <property type="project" value="InterPro"/>
</dbReference>
<keyword evidence="10" id="KW-1185">Reference proteome</keyword>
<dbReference type="CDD" id="cd06225">
    <property type="entry name" value="HAMP"/>
    <property type="match status" value="1"/>
</dbReference>
<dbReference type="SMART" id="SM00283">
    <property type="entry name" value="MA"/>
    <property type="match status" value="1"/>
</dbReference>
<accession>A0AAW4L0H4</accession>
<reference evidence="9 10" key="1">
    <citation type="submission" date="2021-05" db="EMBL/GenBank/DDBJ databases">
        <title>The draft genome of Geobacter pelophilus DSM 12255.</title>
        <authorList>
            <person name="Xu Z."/>
            <person name="Masuda Y."/>
            <person name="Itoh H."/>
            <person name="Senoo K."/>
        </authorList>
    </citation>
    <scope>NUCLEOTIDE SEQUENCE [LARGE SCALE GENOMIC DNA]</scope>
    <source>
        <strain evidence="9 10">DSM 12255</strain>
    </source>
</reference>
<dbReference type="PRINTS" id="PR00260">
    <property type="entry name" value="CHEMTRNSDUCR"/>
</dbReference>
<evidence type="ECO:0000256" key="2">
    <source>
        <dbReference type="ARBA" id="ARBA00023224"/>
    </source>
</evidence>
<dbReference type="PANTHER" id="PTHR32089:SF112">
    <property type="entry name" value="LYSOZYME-LIKE PROTEIN-RELATED"/>
    <property type="match status" value="1"/>
</dbReference>
<dbReference type="CDD" id="cd11386">
    <property type="entry name" value="MCP_signal"/>
    <property type="match status" value="1"/>
</dbReference>
<evidence type="ECO:0000256" key="5">
    <source>
        <dbReference type="SAM" id="Coils"/>
    </source>
</evidence>
<comment type="subcellular location">
    <subcellularLocation>
        <location evidence="1">Membrane</location>
    </subcellularLocation>
</comment>
<dbReference type="Gene3D" id="1.10.287.950">
    <property type="entry name" value="Methyl-accepting chemotaxis protein"/>
    <property type="match status" value="1"/>
</dbReference>
<dbReference type="Pfam" id="PF00015">
    <property type="entry name" value="MCPsignal"/>
    <property type="match status" value="1"/>
</dbReference>
<proteinExistence type="inferred from homology"/>
<keyword evidence="6" id="KW-0812">Transmembrane</keyword>
<dbReference type="SUPFAM" id="SSF58104">
    <property type="entry name" value="Methyl-accepting chemotaxis protein (MCP) signaling domain"/>
    <property type="match status" value="1"/>
</dbReference>
<evidence type="ECO:0000256" key="3">
    <source>
        <dbReference type="ARBA" id="ARBA00029447"/>
    </source>
</evidence>
<evidence type="ECO:0000259" key="8">
    <source>
        <dbReference type="PROSITE" id="PS50885"/>
    </source>
</evidence>
<evidence type="ECO:0000259" key="7">
    <source>
        <dbReference type="PROSITE" id="PS50111"/>
    </source>
</evidence>
<keyword evidence="5" id="KW-0175">Coiled coil</keyword>
<dbReference type="InterPro" id="IPR024478">
    <property type="entry name" value="HlyB_4HB_MCP"/>
</dbReference>
<dbReference type="SMART" id="SM00304">
    <property type="entry name" value="HAMP"/>
    <property type="match status" value="2"/>
</dbReference>
<keyword evidence="6" id="KW-1133">Transmembrane helix</keyword>
<dbReference type="InterPro" id="IPR004089">
    <property type="entry name" value="MCPsignal_dom"/>
</dbReference>
<evidence type="ECO:0000313" key="10">
    <source>
        <dbReference type="Proteomes" id="UP000811899"/>
    </source>
</evidence>
<keyword evidence="6" id="KW-0472">Membrane</keyword>
<dbReference type="Pfam" id="PF12729">
    <property type="entry name" value="4HB_MCP_1"/>
    <property type="match status" value="1"/>
</dbReference>
<dbReference type="GO" id="GO:0006935">
    <property type="term" value="P:chemotaxis"/>
    <property type="evidence" value="ECO:0007669"/>
    <property type="project" value="InterPro"/>
</dbReference>